<feature type="domain" description="Translation initiation factor 3 N-terminal" evidence="9">
    <location>
        <begin position="22"/>
        <end position="91"/>
    </location>
</feature>
<dbReference type="InterPro" id="IPR019813">
    <property type="entry name" value="Translation_initiation_fac3_CS"/>
</dbReference>
<dbReference type="GO" id="GO:0016020">
    <property type="term" value="C:membrane"/>
    <property type="evidence" value="ECO:0007669"/>
    <property type="project" value="TreeGrafter"/>
</dbReference>
<evidence type="ECO:0000259" key="8">
    <source>
        <dbReference type="Pfam" id="PF00707"/>
    </source>
</evidence>
<dbReference type="HAMAP" id="MF_00080">
    <property type="entry name" value="IF_3"/>
    <property type="match status" value="1"/>
</dbReference>
<feature type="region of interest" description="Disordered" evidence="7">
    <location>
        <begin position="1"/>
        <end position="21"/>
    </location>
</feature>
<dbReference type="SUPFAM" id="SSF55200">
    <property type="entry name" value="Translation initiation factor IF3, C-terminal domain"/>
    <property type="match status" value="1"/>
</dbReference>
<dbReference type="SUPFAM" id="SSF54364">
    <property type="entry name" value="Translation initiation factor IF3, N-terminal domain"/>
    <property type="match status" value="1"/>
</dbReference>
<dbReference type="GO" id="GO:0005829">
    <property type="term" value="C:cytosol"/>
    <property type="evidence" value="ECO:0007669"/>
    <property type="project" value="TreeGrafter"/>
</dbReference>
<organism evidence="10 11">
    <name type="scientific">Aestuariivirga litoralis</name>
    <dbReference type="NCBI Taxonomy" id="2650924"/>
    <lineage>
        <taxon>Bacteria</taxon>
        <taxon>Pseudomonadati</taxon>
        <taxon>Pseudomonadota</taxon>
        <taxon>Alphaproteobacteria</taxon>
        <taxon>Hyphomicrobiales</taxon>
        <taxon>Aestuariivirgaceae</taxon>
        <taxon>Aestuariivirga</taxon>
    </lineage>
</organism>
<dbReference type="GO" id="GO:0043022">
    <property type="term" value="F:ribosome binding"/>
    <property type="evidence" value="ECO:0007669"/>
    <property type="project" value="UniProtKB-ARBA"/>
</dbReference>
<comment type="caution">
    <text evidence="10">The sequence shown here is derived from an EMBL/GenBank/DDBJ whole genome shotgun (WGS) entry which is preliminary data.</text>
</comment>
<dbReference type="GO" id="GO:0032790">
    <property type="term" value="P:ribosome disassembly"/>
    <property type="evidence" value="ECO:0007669"/>
    <property type="project" value="TreeGrafter"/>
</dbReference>
<accession>A0A2W2B8W2</accession>
<dbReference type="AlphaFoldDB" id="A0A2W2B8W2"/>
<dbReference type="InterPro" id="IPR036788">
    <property type="entry name" value="T_IF-3_C_sf"/>
</dbReference>
<dbReference type="GO" id="GO:0003743">
    <property type="term" value="F:translation initiation factor activity"/>
    <property type="evidence" value="ECO:0007669"/>
    <property type="project" value="UniProtKB-UniRule"/>
</dbReference>
<evidence type="ECO:0000256" key="7">
    <source>
        <dbReference type="SAM" id="MobiDB-lite"/>
    </source>
</evidence>
<dbReference type="Pfam" id="PF00707">
    <property type="entry name" value="IF3_C"/>
    <property type="match status" value="1"/>
</dbReference>
<evidence type="ECO:0000256" key="3">
    <source>
        <dbReference type="ARBA" id="ARBA00022917"/>
    </source>
</evidence>
<reference evidence="11" key="1">
    <citation type="submission" date="2018-06" db="EMBL/GenBank/DDBJ databases">
        <title>Aestuariibacter litoralis strain KCTC 52945T.</title>
        <authorList>
            <person name="Li X."/>
            <person name="Salam N."/>
            <person name="Li J.-L."/>
            <person name="Chen Y.-M."/>
            <person name="Yang Z.-W."/>
            <person name="Zhang L.-Y."/>
            <person name="Han M.-X."/>
            <person name="Xiao M."/>
            <person name="Li W.-J."/>
        </authorList>
    </citation>
    <scope>NUCLEOTIDE SEQUENCE [LARGE SCALE GENOMIC DNA]</scope>
    <source>
        <strain evidence="11">KCTC 52945</strain>
    </source>
</reference>
<dbReference type="InterPro" id="IPR019814">
    <property type="entry name" value="Translation_initiation_fac_3_N"/>
</dbReference>
<evidence type="ECO:0000256" key="1">
    <source>
        <dbReference type="ARBA" id="ARBA00005439"/>
    </source>
</evidence>
<protein>
    <recommendedName>
        <fullName evidence="4 5">Translation initiation factor IF-3</fullName>
    </recommendedName>
</protein>
<comment type="subcellular location">
    <subcellularLocation>
        <location evidence="4 6">Cytoplasm</location>
    </subcellularLocation>
</comment>
<name>A0A2W2B8W2_9HYPH</name>
<evidence type="ECO:0000256" key="2">
    <source>
        <dbReference type="ARBA" id="ARBA00022540"/>
    </source>
</evidence>
<evidence type="ECO:0000313" key="10">
    <source>
        <dbReference type="EMBL" id="PZF76518.1"/>
    </source>
</evidence>
<dbReference type="Pfam" id="PF05198">
    <property type="entry name" value="IF3_N"/>
    <property type="match status" value="1"/>
</dbReference>
<feature type="domain" description="Translation initiation factor 3 C-terminal" evidence="8">
    <location>
        <begin position="98"/>
        <end position="183"/>
    </location>
</feature>
<dbReference type="EMBL" id="QKVK01000005">
    <property type="protein sequence ID" value="PZF76518.1"/>
    <property type="molecule type" value="Genomic_DNA"/>
</dbReference>
<dbReference type="PANTHER" id="PTHR10938:SF0">
    <property type="entry name" value="TRANSLATION INITIATION FACTOR IF-3, MITOCHONDRIAL"/>
    <property type="match status" value="1"/>
</dbReference>
<keyword evidence="3 4" id="KW-0648">Protein biosynthesis</keyword>
<gene>
    <name evidence="4" type="primary">infC</name>
    <name evidence="10" type="ORF">DK847_11970</name>
</gene>
<keyword evidence="4" id="KW-0963">Cytoplasm</keyword>
<dbReference type="RefSeq" id="WP_111198754.1">
    <property type="nucleotide sequence ID" value="NZ_QKVK01000005.1"/>
</dbReference>
<dbReference type="NCBIfam" id="TIGR00168">
    <property type="entry name" value="infC"/>
    <property type="match status" value="1"/>
</dbReference>
<comment type="function">
    <text evidence="4 6">IF-3 binds to the 30S ribosomal subunit and shifts the equilibrium between 70S ribosomes and their 50S and 30S subunits in favor of the free subunits, thus enhancing the availability of 30S subunits on which protein synthesis initiation begins.</text>
</comment>
<dbReference type="InterPro" id="IPR036787">
    <property type="entry name" value="T_IF-3_N_sf"/>
</dbReference>
<dbReference type="InterPro" id="IPR001288">
    <property type="entry name" value="Translation_initiation_fac_3"/>
</dbReference>
<evidence type="ECO:0000256" key="4">
    <source>
        <dbReference type="HAMAP-Rule" id="MF_00080"/>
    </source>
</evidence>
<evidence type="ECO:0000256" key="5">
    <source>
        <dbReference type="NCBIfam" id="TIGR00168"/>
    </source>
</evidence>
<keyword evidence="2 4" id="KW-0396">Initiation factor</keyword>
<keyword evidence="11" id="KW-1185">Reference proteome</keyword>
<dbReference type="PROSITE" id="PS00938">
    <property type="entry name" value="IF3"/>
    <property type="match status" value="1"/>
</dbReference>
<dbReference type="FunFam" id="3.10.20.80:FF:000001">
    <property type="entry name" value="Translation initiation factor IF-3"/>
    <property type="match status" value="1"/>
</dbReference>
<dbReference type="Gene3D" id="3.10.20.80">
    <property type="entry name" value="Translation initiation factor 3 (IF-3), N-terminal domain"/>
    <property type="match status" value="1"/>
</dbReference>
<dbReference type="PANTHER" id="PTHR10938">
    <property type="entry name" value="TRANSLATION INITIATION FACTOR IF-3"/>
    <property type="match status" value="1"/>
</dbReference>
<evidence type="ECO:0000259" key="9">
    <source>
        <dbReference type="Pfam" id="PF05198"/>
    </source>
</evidence>
<comment type="subunit">
    <text evidence="4 6">Monomer.</text>
</comment>
<proteinExistence type="inferred from homology"/>
<sequence length="183" mass="21033">MPPRRPSIRGAAPPQKEEGHRINNRIDAREVRLIGADGANVGVVPIRQAIMMAEEANLDLVEISPDAKPPVCKILDYGKFKFQEQKKAAEARKKQKVIEIKEIKMRPMIDDHDYDVKMKAIRRFFEEGDKVKITLRFRGREMAHQELGQQLLDRVKKDVVEIAKVESEPRFEGRQIVMVLAPK</sequence>
<evidence type="ECO:0000313" key="11">
    <source>
        <dbReference type="Proteomes" id="UP000248795"/>
    </source>
</evidence>
<dbReference type="Proteomes" id="UP000248795">
    <property type="component" value="Unassembled WGS sequence"/>
</dbReference>
<dbReference type="InterPro" id="IPR019815">
    <property type="entry name" value="Translation_initiation_fac_3_C"/>
</dbReference>
<dbReference type="Gene3D" id="3.30.110.10">
    <property type="entry name" value="Translation initiation factor 3 (IF-3), C-terminal domain"/>
    <property type="match status" value="1"/>
</dbReference>
<comment type="similarity">
    <text evidence="1 4 6">Belongs to the IF-3 family.</text>
</comment>
<dbReference type="FunFam" id="3.30.110.10:FF:000001">
    <property type="entry name" value="Translation initiation factor IF-3"/>
    <property type="match status" value="1"/>
</dbReference>
<evidence type="ECO:0000256" key="6">
    <source>
        <dbReference type="RuleBase" id="RU000646"/>
    </source>
</evidence>